<keyword evidence="3" id="KW-1133">Transmembrane helix</keyword>
<dbReference type="PANTHER" id="PTHR33365">
    <property type="entry name" value="YALI0B05434P"/>
    <property type="match status" value="1"/>
</dbReference>
<organism evidence="4 5">
    <name type="scientific">Penicillium malachiteum</name>
    <dbReference type="NCBI Taxonomy" id="1324776"/>
    <lineage>
        <taxon>Eukaryota</taxon>
        <taxon>Fungi</taxon>
        <taxon>Dikarya</taxon>
        <taxon>Ascomycota</taxon>
        <taxon>Pezizomycotina</taxon>
        <taxon>Eurotiomycetes</taxon>
        <taxon>Eurotiomycetidae</taxon>
        <taxon>Eurotiales</taxon>
        <taxon>Aspergillaceae</taxon>
        <taxon>Penicillium</taxon>
    </lineage>
</organism>
<proteinExistence type="inferred from homology"/>
<comment type="caution">
    <text evidence="4">The sequence shown here is derived from an EMBL/GenBank/DDBJ whole genome shotgun (WGS) entry which is preliminary data.</text>
</comment>
<dbReference type="AlphaFoldDB" id="A0AAD6HY16"/>
<comment type="pathway">
    <text evidence="1">Mycotoxin biosynthesis.</text>
</comment>
<sequence length="321" mass="37595">MDQQDLARESVEFEKQYLLDEEEIDRKRQPQNSSRFHLYTLYTTNGLLLFIVLMLLAQMRHQCAADPSLGVYYKSPTCKFLCHQLLQGSFHNHQCIAPANEAVEYISQVPFRAALFNNTPYMGFPTDETDKLWSDLYNFGISKISEDEARKLSLPTLPIPSTKDYLIELDVWHELHCLNDLRMLLYPERYPGMDELRDKDGVIQRDNDAFRHWDHCIDSLRQTIMCHADVAPISFHINIPASTGIFPRLATTHTCRNFTKIQEWARNHQAGDWNFSITPEEAEEIIRTAGFDQSPLEDIQFLWPHFPGNKFFKHWRENLVE</sequence>
<keyword evidence="3" id="KW-0812">Transmembrane</keyword>
<name>A0AAD6HY16_9EURO</name>
<feature type="transmembrane region" description="Helical" evidence="3">
    <location>
        <begin position="36"/>
        <end position="57"/>
    </location>
</feature>
<accession>A0AAD6HY16</accession>
<evidence type="ECO:0000313" key="5">
    <source>
        <dbReference type="Proteomes" id="UP001215712"/>
    </source>
</evidence>
<evidence type="ECO:0000256" key="1">
    <source>
        <dbReference type="ARBA" id="ARBA00004685"/>
    </source>
</evidence>
<evidence type="ECO:0000256" key="3">
    <source>
        <dbReference type="SAM" id="Phobius"/>
    </source>
</evidence>
<dbReference type="Proteomes" id="UP001215712">
    <property type="component" value="Unassembled WGS sequence"/>
</dbReference>
<dbReference type="EMBL" id="JAQJAN010000001">
    <property type="protein sequence ID" value="KAJ5741017.1"/>
    <property type="molecule type" value="Genomic_DNA"/>
</dbReference>
<dbReference type="PANTHER" id="PTHR33365:SF4">
    <property type="entry name" value="CYCLOCHLOROTINE BIOSYNTHESIS PROTEIN O"/>
    <property type="match status" value="1"/>
</dbReference>
<dbReference type="GO" id="GO:0043386">
    <property type="term" value="P:mycotoxin biosynthetic process"/>
    <property type="evidence" value="ECO:0007669"/>
    <property type="project" value="InterPro"/>
</dbReference>
<evidence type="ECO:0000256" key="2">
    <source>
        <dbReference type="ARBA" id="ARBA00035112"/>
    </source>
</evidence>
<reference evidence="4" key="2">
    <citation type="submission" date="2023-01" db="EMBL/GenBank/DDBJ databases">
        <authorList>
            <person name="Petersen C."/>
        </authorList>
    </citation>
    <scope>NUCLEOTIDE SEQUENCE</scope>
    <source>
        <strain evidence="4">IBT 17514</strain>
    </source>
</reference>
<dbReference type="Pfam" id="PF11807">
    <property type="entry name" value="UstYa"/>
    <property type="match status" value="1"/>
</dbReference>
<keyword evidence="5" id="KW-1185">Reference proteome</keyword>
<comment type="similarity">
    <text evidence="2">Belongs to the ustYa family.</text>
</comment>
<evidence type="ECO:0000313" key="4">
    <source>
        <dbReference type="EMBL" id="KAJ5741017.1"/>
    </source>
</evidence>
<gene>
    <name evidence="4" type="ORF">N7493_000889</name>
</gene>
<dbReference type="InterPro" id="IPR021765">
    <property type="entry name" value="UstYa-like"/>
</dbReference>
<protein>
    <submittedName>
        <fullName evidence="4">Uncharacterized protein</fullName>
    </submittedName>
</protein>
<keyword evidence="3" id="KW-0472">Membrane</keyword>
<reference evidence="4" key="1">
    <citation type="journal article" date="2023" name="IMA Fungus">
        <title>Comparative genomic study of the Penicillium genus elucidates a diverse pangenome and 15 lateral gene transfer events.</title>
        <authorList>
            <person name="Petersen C."/>
            <person name="Sorensen T."/>
            <person name="Nielsen M.R."/>
            <person name="Sondergaard T.E."/>
            <person name="Sorensen J.L."/>
            <person name="Fitzpatrick D.A."/>
            <person name="Frisvad J.C."/>
            <person name="Nielsen K.L."/>
        </authorList>
    </citation>
    <scope>NUCLEOTIDE SEQUENCE</scope>
    <source>
        <strain evidence="4">IBT 17514</strain>
    </source>
</reference>